<dbReference type="GO" id="GO:0016787">
    <property type="term" value="F:hydrolase activity"/>
    <property type="evidence" value="ECO:0007669"/>
    <property type="project" value="UniProtKB-KW"/>
</dbReference>
<evidence type="ECO:0000256" key="2">
    <source>
        <dbReference type="ARBA" id="ARBA00022723"/>
    </source>
</evidence>
<keyword evidence="7 10" id="KW-0238">DNA-binding</keyword>
<dbReference type="InterPro" id="IPR042206">
    <property type="entry name" value="CRISPR-assoc_Cas1_C"/>
</dbReference>
<sequence length="291" mass="34150">MSFRTVIITKESKLSLRMNHLIVKADELYKIPLQEILCLVIENPSISITGHLLNALADNKIITLLCDKKHLPSSFVIPIYGHHKQSRHITKQMNWKKEYKELLWQKIIKNKIAKQKQVIQYFYRNINVSFFDKYIRETQLNDCTNREGLAAKSYFNIILDSGVSRNSDEFVNAGLDYGYQVLLAVFVRTIVSKGYLSEIGINHKNEFNPFNLACDFMEVFRPLIDFLVLQNVYNHFEKEEKRAILNIFNEKIKINKKNYFLVNAIEIYLDGIFKFLESGEANYIKMPVFNF</sequence>
<comment type="subunit">
    <text evidence="9 10">Homodimer, forms a heterotetramer with a Cas2 homodimer.</text>
</comment>
<evidence type="ECO:0000256" key="8">
    <source>
        <dbReference type="ARBA" id="ARBA00023211"/>
    </source>
</evidence>
<keyword evidence="4 10" id="KW-0378">Hydrolase</keyword>
<dbReference type="GO" id="GO:0003677">
    <property type="term" value="F:DNA binding"/>
    <property type="evidence" value="ECO:0007669"/>
    <property type="project" value="UniProtKB-KW"/>
</dbReference>
<dbReference type="NCBIfam" id="TIGR03639">
    <property type="entry name" value="cas1_NMENI"/>
    <property type="match status" value="1"/>
</dbReference>
<evidence type="ECO:0000256" key="1">
    <source>
        <dbReference type="ARBA" id="ARBA00022722"/>
    </source>
</evidence>
<dbReference type="EMBL" id="BKAR01000006">
    <property type="protein sequence ID" value="GEP84190.1"/>
    <property type="molecule type" value="Genomic_DNA"/>
</dbReference>
<evidence type="ECO:0000256" key="4">
    <source>
        <dbReference type="ARBA" id="ARBA00022801"/>
    </source>
</evidence>
<keyword evidence="5 10" id="KW-0460">Magnesium</keyword>
<proteinExistence type="inferred from homology"/>
<dbReference type="Pfam" id="PF01867">
    <property type="entry name" value="Cas_Cas1"/>
    <property type="match status" value="1"/>
</dbReference>
<evidence type="ECO:0000256" key="9">
    <source>
        <dbReference type="ARBA" id="ARBA00038592"/>
    </source>
</evidence>
<dbReference type="PANTHER" id="PTHR34353">
    <property type="entry name" value="CRISPR-ASSOCIATED ENDONUCLEASE CAS1 1"/>
    <property type="match status" value="1"/>
</dbReference>
<feature type="binding site" evidence="10">
    <location>
        <position position="147"/>
    </location>
    <ligand>
        <name>Mn(2+)</name>
        <dbReference type="ChEBI" id="CHEBI:29035"/>
    </ligand>
</feature>
<feature type="binding site" evidence="10">
    <location>
        <position position="218"/>
    </location>
    <ligand>
        <name>Mn(2+)</name>
        <dbReference type="ChEBI" id="CHEBI:29035"/>
    </ligand>
</feature>
<keyword evidence="1 10" id="KW-0540">Nuclease</keyword>
<keyword evidence="8 10" id="KW-0464">Manganese</keyword>
<evidence type="ECO:0000313" key="12">
    <source>
        <dbReference type="Proteomes" id="UP000321736"/>
    </source>
</evidence>
<dbReference type="InterPro" id="IPR050646">
    <property type="entry name" value="Cas1"/>
</dbReference>
<comment type="caution">
    <text evidence="11">The sequence shown here is derived from an EMBL/GenBank/DDBJ whole genome shotgun (WGS) entry which is preliminary data.</text>
</comment>
<dbReference type="PANTHER" id="PTHR34353:SF2">
    <property type="entry name" value="CRISPR-ASSOCIATED ENDONUCLEASE CAS1 1"/>
    <property type="match status" value="1"/>
</dbReference>
<dbReference type="NCBIfam" id="TIGR00287">
    <property type="entry name" value="cas1"/>
    <property type="match status" value="1"/>
</dbReference>
<name>A0A239U796_9STAP</name>
<dbReference type="GO" id="GO:0004520">
    <property type="term" value="F:DNA endonuclease activity"/>
    <property type="evidence" value="ECO:0007669"/>
    <property type="project" value="InterPro"/>
</dbReference>
<dbReference type="AlphaFoldDB" id="A0A239U796"/>
<evidence type="ECO:0000313" key="11">
    <source>
        <dbReference type="EMBL" id="GEP84190.1"/>
    </source>
</evidence>
<keyword evidence="12" id="KW-1185">Reference proteome</keyword>
<evidence type="ECO:0000256" key="7">
    <source>
        <dbReference type="ARBA" id="ARBA00023125"/>
    </source>
</evidence>
<dbReference type="InterPro" id="IPR019855">
    <property type="entry name" value="CRISPR-assoc_Cas1_NMENI"/>
</dbReference>
<dbReference type="OrthoDB" id="9803119at2"/>
<evidence type="ECO:0000256" key="3">
    <source>
        <dbReference type="ARBA" id="ARBA00022759"/>
    </source>
</evidence>
<dbReference type="Gene3D" id="1.20.120.920">
    <property type="entry name" value="CRISPR-associated endonuclease Cas1, C-terminal domain"/>
    <property type="match status" value="1"/>
</dbReference>
<dbReference type="InterPro" id="IPR002729">
    <property type="entry name" value="CRISPR-assoc_Cas1"/>
</dbReference>
<organism evidence="11 12">
    <name type="scientific">Staphylococcus piscifermentans</name>
    <dbReference type="NCBI Taxonomy" id="70258"/>
    <lineage>
        <taxon>Bacteria</taxon>
        <taxon>Bacillati</taxon>
        <taxon>Bacillota</taxon>
        <taxon>Bacilli</taxon>
        <taxon>Bacillales</taxon>
        <taxon>Staphylococcaceae</taxon>
        <taxon>Staphylococcus</taxon>
    </lineage>
</organism>
<dbReference type="RefSeq" id="WP_095105822.1">
    <property type="nucleotide sequence ID" value="NZ_BKAR01000006.1"/>
</dbReference>
<feature type="binding site" evidence="10">
    <location>
        <position position="203"/>
    </location>
    <ligand>
        <name>Mn(2+)</name>
        <dbReference type="ChEBI" id="CHEBI:29035"/>
    </ligand>
</feature>
<accession>A0A239U796</accession>
<dbReference type="EC" id="3.1.-.-" evidence="10"/>
<comment type="cofactor">
    <cofactor evidence="10">
        <name>Mg(2+)</name>
        <dbReference type="ChEBI" id="CHEBI:18420"/>
    </cofactor>
    <cofactor evidence="10">
        <name>Mn(2+)</name>
        <dbReference type="ChEBI" id="CHEBI:29035"/>
    </cofactor>
</comment>
<evidence type="ECO:0000256" key="6">
    <source>
        <dbReference type="ARBA" id="ARBA00023118"/>
    </source>
</evidence>
<keyword evidence="2 10" id="KW-0479">Metal-binding</keyword>
<gene>
    <name evidence="10 11" type="primary">cas1</name>
    <name evidence="11" type="ORF">SPI02_07750</name>
</gene>
<dbReference type="GO" id="GO:0043571">
    <property type="term" value="P:maintenance of CRISPR repeat elements"/>
    <property type="evidence" value="ECO:0007669"/>
    <property type="project" value="UniProtKB-UniRule"/>
</dbReference>
<protein>
    <recommendedName>
        <fullName evidence="10">CRISPR-associated endonuclease Cas1</fullName>
        <ecNumber evidence="10">3.1.-.-</ecNumber>
    </recommendedName>
</protein>
<keyword evidence="3 10" id="KW-0255">Endonuclease</keyword>
<evidence type="ECO:0000256" key="5">
    <source>
        <dbReference type="ARBA" id="ARBA00022842"/>
    </source>
</evidence>
<reference evidence="11 12" key="1">
    <citation type="submission" date="2019-07" db="EMBL/GenBank/DDBJ databases">
        <title>Whole genome shotgun sequence of Staphylococcus piscifermentans NBRC 109625.</title>
        <authorList>
            <person name="Hosoyama A."/>
            <person name="Uohara A."/>
            <person name="Ohji S."/>
            <person name="Ichikawa N."/>
        </authorList>
    </citation>
    <scope>NUCLEOTIDE SEQUENCE [LARGE SCALE GENOMIC DNA]</scope>
    <source>
        <strain evidence="11 12">NBRC 109625</strain>
    </source>
</reference>
<comment type="similarity">
    <text evidence="10">Belongs to the CRISPR-associated endonuclease Cas1 family.</text>
</comment>
<comment type="function">
    <text evidence="10">CRISPR (clustered regularly interspaced short palindromic repeat), is an adaptive immune system that provides protection against mobile genetic elements (viruses, transposable elements and conjugative plasmids). CRISPR clusters contain spacers, sequences complementary to antecedent mobile elements, and target invading nucleic acids. CRISPR clusters are transcribed and processed into CRISPR RNA (crRNA). Acts as a dsDNA endonuclease. Involved in the integration of spacer DNA into the CRISPR cassette.</text>
</comment>
<evidence type="ECO:0000256" key="10">
    <source>
        <dbReference type="HAMAP-Rule" id="MF_01470"/>
    </source>
</evidence>
<dbReference type="GO" id="GO:0051607">
    <property type="term" value="P:defense response to virus"/>
    <property type="evidence" value="ECO:0007669"/>
    <property type="project" value="UniProtKB-UniRule"/>
</dbReference>
<dbReference type="Proteomes" id="UP000321736">
    <property type="component" value="Unassembled WGS sequence"/>
</dbReference>
<keyword evidence="6 10" id="KW-0051">Antiviral defense</keyword>
<dbReference type="GO" id="GO:0046872">
    <property type="term" value="F:metal ion binding"/>
    <property type="evidence" value="ECO:0007669"/>
    <property type="project" value="UniProtKB-UniRule"/>
</dbReference>
<dbReference type="HAMAP" id="MF_01470">
    <property type="entry name" value="Cas1"/>
    <property type="match status" value="1"/>
</dbReference>